<evidence type="ECO:0000313" key="1">
    <source>
        <dbReference type="EMBL" id="XBS48981.1"/>
    </source>
</evidence>
<protein>
    <submittedName>
        <fullName evidence="1">Uncharacterized protein</fullName>
    </submittedName>
</protein>
<proteinExistence type="predicted"/>
<name>A0AAU7PG14_9VIRU</name>
<sequence>MIKNIKNIAYILPQRRNIMIGNMWIAPLIKQQKIDGETQYLFQAGSKITGLSFPTYYTMDALISISELDLSDHKIDHKIEIRLDDQIISVSNLSSETLIEANIFDGSLTAVITLRNFLLKESGIKKFSLYVDGQEMSVFRLNFSSTK</sequence>
<organism evidence="1">
    <name type="scientific">Lactobacillus phage G2-Guo</name>
    <dbReference type="NCBI Taxonomy" id="3155564"/>
    <lineage>
        <taxon>Viruses</taxon>
    </lineage>
</organism>
<accession>A0AAU7PG14</accession>
<gene>
    <name evidence="1" type="ORF">G200007</name>
</gene>
<reference evidence="1" key="1">
    <citation type="submission" date="2024-05" db="EMBL/GenBank/DDBJ databases">
        <authorList>
            <person name="Guo T.T."/>
            <person name="Zhang Y."/>
            <person name="Kong J."/>
        </authorList>
    </citation>
    <scope>NUCLEOTIDE SEQUENCE</scope>
</reference>
<dbReference type="EMBL" id="PP779550">
    <property type="protein sequence ID" value="XBS48981.1"/>
    <property type="molecule type" value="Genomic_DNA"/>
</dbReference>